<feature type="domain" description="Retrotransposon gag" evidence="1">
    <location>
        <begin position="11"/>
        <end position="108"/>
    </location>
</feature>
<evidence type="ECO:0000259" key="1">
    <source>
        <dbReference type="Pfam" id="PF03732"/>
    </source>
</evidence>
<dbReference type="OrthoDB" id="1432379at2759"/>
<gene>
    <name evidence="2" type="ORF">NE237_010485</name>
</gene>
<dbReference type="Pfam" id="PF03732">
    <property type="entry name" value="Retrotrans_gag"/>
    <property type="match status" value="1"/>
</dbReference>
<dbReference type="AlphaFoldDB" id="A0A9Q0R195"/>
<comment type="caution">
    <text evidence="2">The sequence shown here is derived from an EMBL/GenBank/DDBJ whole genome shotgun (WGS) entry which is preliminary data.</text>
</comment>
<name>A0A9Q0R195_9MAGN</name>
<accession>A0A9Q0R195</accession>
<evidence type="ECO:0000313" key="2">
    <source>
        <dbReference type="EMBL" id="KAJ4979705.1"/>
    </source>
</evidence>
<protein>
    <recommendedName>
        <fullName evidence="1">Retrotransposon gag domain-containing protein</fullName>
    </recommendedName>
</protein>
<dbReference type="Proteomes" id="UP001141806">
    <property type="component" value="Unassembled WGS sequence"/>
</dbReference>
<sequence>MTCTEEEKVLFATHMLREDANAWWNSTRAYLENQYSLVDWEVFKAAFFDKYFPKSFRDQMEREFLNLRQGSVGPVDAYRQRYEELFFFAPVGMREEETKIRRFTMGLRGSIERAPFGSGQEDLQRGSAGCEGDRVRSEGQLLRSERGVKRSGWGELGWR</sequence>
<proteinExistence type="predicted"/>
<evidence type="ECO:0000313" key="3">
    <source>
        <dbReference type="Proteomes" id="UP001141806"/>
    </source>
</evidence>
<reference evidence="2" key="1">
    <citation type="journal article" date="2023" name="Plant J.">
        <title>The genome of the king protea, Protea cynaroides.</title>
        <authorList>
            <person name="Chang J."/>
            <person name="Duong T.A."/>
            <person name="Schoeman C."/>
            <person name="Ma X."/>
            <person name="Roodt D."/>
            <person name="Barker N."/>
            <person name="Li Z."/>
            <person name="Van de Peer Y."/>
            <person name="Mizrachi E."/>
        </authorList>
    </citation>
    <scope>NUCLEOTIDE SEQUENCE</scope>
    <source>
        <tissue evidence="2">Young leaves</tissue>
    </source>
</reference>
<dbReference type="InterPro" id="IPR005162">
    <property type="entry name" value="Retrotrans_gag_dom"/>
</dbReference>
<keyword evidence="3" id="KW-1185">Reference proteome</keyword>
<organism evidence="2 3">
    <name type="scientific">Protea cynaroides</name>
    <dbReference type="NCBI Taxonomy" id="273540"/>
    <lineage>
        <taxon>Eukaryota</taxon>
        <taxon>Viridiplantae</taxon>
        <taxon>Streptophyta</taxon>
        <taxon>Embryophyta</taxon>
        <taxon>Tracheophyta</taxon>
        <taxon>Spermatophyta</taxon>
        <taxon>Magnoliopsida</taxon>
        <taxon>Proteales</taxon>
        <taxon>Proteaceae</taxon>
        <taxon>Protea</taxon>
    </lineage>
</organism>
<dbReference type="EMBL" id="JAMYWD010000002">
    <property type="protein sequence ID" value="KAJ4979705.1"/>
    <property type="molecule type" value="Genomic_DNA"/>
</dbReference>